<dbReference type="PANTHER" id="PTHR46214:SF8">
    <property type="entry name" value="RING_FYVE_PHD ZINC FINGER SUPERFAMILY PROTEIN"/>
    <property type="match status" value="1"/>
</dbReference>
<comment type="caution">
    <text evidence="6">The sequence shown here is derived from an EMBL/GenBank/DDBJ whole genome shotgun (WGS) entry which is preliminary data.</text>
</comment>
<dbReference type="AlphaFoldDB" id="A0AAV6MXJ4"/>
<feature type="domain" description="RING-CH-type" evidence="5">
    <location>
        <begin position="75"/>
        <end position="139"/>
    </location>
</feature>
<feature type="non-terminal residue" evidence="6">
    <location>
        <position position="1"/>
    </location>
</feature>
<dbReference type="EMBL" id="JAGKQH010000011">
    <property type="protein sequence ID" value="KAG6589242.1"/>
    <property type="molecule type" value="Genomic_DNA"/>
</dbReference>
<protein>
    <recommendedName>
        <fullName evidence="5">RING-CH-type domain-containing protein</fullName>
    </recommendedName>
</protein>
<evidence type="ECO:0000313" key="6">
    <source>
        <dbReference type="EMBL" id="KAG6589242.1"/>
    </source>
</evidence>
<dbReference type="PANTHER" id="PTHR46214">
    <property type="entry name" value="ZINC FINGER, RING-CH-TYPE"/>
    <property type="match status" value="1"/>
</dbReference>
<sequence length="244" mass="26849">MIEQEEGSSRTTSPDEPEIVIVSPTRPEEAKEVLARSERSDEHEHEGAGKSSRQPESHHTCIIDIKSTGESMDDANSSNEKVCRICHLSSDESVSSDLVNLGCRCKGELGMSHRDCAEIWFMHRGNRQCEICGQTATNVRGNRSSVFMIQRNERRMVASSSVSAVSLDNEGVTTHLPPGSIVTKGKVGPPTRKTNSLFYSVLSIFSLLTEKLGVLVSRSGLMKLYKQGSGYEFHLMGNTTDNQD</sequence>
<keyword evidence="1" id="KW-0479">Metal-binding</keyword>
<evidence type="ECO:0000256" key="3">
    <source>
        <dbReference type="ARBA" id="ARBA00022833"/>
    </source>
</evidence>
<reference evidence="6 7" key="1">
    <citation type="journal article" date="2021" name="Hortic Res">
        <title>The domestication of Cucurbita argyrosperma as revealed by the genome of its wild relative.</title>
        <authorList>
            <person name="Barrera-Redondo J."/>
            <person name="Sanchez-de la Vega G."/>
            <person name="Aguirre-Liguori J.A."/>
            <person name="Castellanos-Morales G."/>
            <person name="Gutierrez-Guerrero Y.T."/>
            <person name="Aguirre-Dugua X."/>
            <person name="Aguirre-Planter E."/>
            <person name="Tenaillon M.I."/>
            <person name="Lira-Saade R."/>
            <person name="Eguiarte L.E."/>
        </authorList>
    </citation>
    <scope>NUCLEOTIDE SEQUENCE [LARGE SCALE GENOMIC DNA]</scope>
    <source>
        <strain evidence="6">JBR-2021</strain>
    </source>
</reference>
<keyword evidence="7" id="KW-1185">Reference proteome</keyword>
<dbReference type="SMART" id="SM00744">
    <property type="entry name" value="RINGv"/>
    <property type="match status" value="1"/>
</dbReference>
<keyword evidence="2" id="KW-0863">Zinc-finger</keyword>
<organism evidence="6 7">
    <name type="scientific">Cucurbita argyrosperma subsp. sororia</name>
    <dbReference type="NCBI Taxonomy" id="37648"/>
    <lineage>
        <taxon>Eukaryota</taxon>
        <taxon>Viridiplantae</taxon>
        <taxon>Streptophyta</taxon>
        <taxon>Embryophyta</taxon>
        <taxon>Tracheophyta</taxon>
        <taxon>Spermatophyta</taxon>
        <taxon>Magnoliopsida</taxon>
        <taxon>eudicotyledons</taxon>
        <taxon>Gunneridae</taxon>
        <taxon>Pentapetalae</taxon>
        <taxon>rosids</taxon>
        <taxon>fabids</taxon>
        <taxon>Cucurbitales</taxon>
        <taxon>Cucurbitaceae</taxon>
        <taxon>Cucurbiteae</taxon>
        <taxon>Cucurbita</taxon>
    </lineage>
</organism>
<evidence type="ECO:0000256" key="1">
    <source>
        <dbReference type="ARBA" id="ARBA00022723"/>
    </source>
</evidence>
<accession>A0AAV6MXJ4</accession>
<dbReference type="Pfam" id="PF12906">
    <property type="entry name" value="RINGv"/>
    <property type="match status" value="1"/>
</dbReference>
<evidence type="ECO:0000256" key="2">
    <source>
        <dbReference type="ARBA" id="ARBA00022771"/>
    </source>
</evidence>
<evidence type="ECO:0000256" key="4">
    <source>
        <dbReference type="SAM" id="MobiDB-lite"/>
    </source>
</evidence>
<evidence type="ECO:0000313" key="7">
    <source>
        <dbReference type="Proteomes" id="UP000685013"/>
    </source>
</evidence>
<feature type="compositionally biased region" description="Basic and acidic residues" evidence="4">
    <location>
        <begin position="26"/>
        <end position="59"/>
    </location>
</feature>
<proteinExistence type="predicted"/>
<dbReference type="GO" id="GO:0008270">
    <property type="term" value="F:zinc ion binding"/>
    <property type="evidence" value="ECO:0007669"/>
    <property type="project" value="UniProtKB-KW"/>
</dbReference>
<name>A0AAV6MXJ4_9ROSI</name>
<feature type="region of interest" description="Disordered" evidence="4">
    <location>
        <begin position="1"/>
        <end position="59"/>
    </location>
</feature>
<dbReference type="Proteomes" id="UP000685013">
    <property type="component" value="Chromosome 11"/>
</dbReference>
<gene>
    <name evidence="6" type="ORF">SDJN03_17807</name>
</gene>
<evidence type="ECO:0000259" key="5">
    <source>
        <dbReference type="PROSITE" id="PS51292"/>
    </source>
</evidence>
<keyword evidence="3" id="KW-0862">Zinc</keyword>
<dbReference type="InterPro" id="IPR011016">
    <property type="entry name" value="Znf_RING-CH"/>
</dbReference>
<dbReference type="PROSITE" id="PS51292">
    <property type="entry name" value="ZF_RING_CH"/>
    <property type="match status" value="1"/>
</dbReference>